<comment type="similarity">
    <text evidence="1">Belongs to the peptidase A1 family.</text>
</comment>
<dbReference type="InterPro" id="IPR011001">
    <property type="entry name" value="Saposin-like"/>
</dbReference>
<feature type="domain" description="Saposin B-type" evidence="3">
    <location>
        <begin position="64"/>
        <end position="104"/>
    </location>
</feature>
<dbReference type="SUPFAM" id="SSF47862">
    <property type="entry name" value="Saposin"/>
    <property type="match status" value="1"/>
</dbReference>
<dbReference type="InterPro" id="IPR001461">
    <property type="entry name" value="Aspartic_peptidase_A1"/>
</dbReference>
<reference evidence="5 6" key="1">
    <citation type="submission" date="2021-07" db="EMBL/GenBank/DDBJ databases">
        <title>The Aristolochia fimbriata genome: insights into angiosperm evolution, floral development and chemical biosynthesis.</title>
        <authorList>
            <person name="Jiao Y."/>
        </authorList>
    </citation>
    <scope>NUCLEOTIDE SEQUENCE [LARGE SCALE GENOMIC DNA]</scope>
    <source>
        <strain evidence="5">IBCAS-2021</strain>
        <tissue evidence="5">Leaf</tissue>
    </source>
</reference>
<name>A0AAV7FCV0_ARIFI</name>
<dbReference type="InterPro" id="IPR021109">
    <property type="entry name" value="Peptidase_aspartic_dom_sf"/>
</dbReference>
<evidence type="ECO:0000313" key="6">
    <source>
        <dbReference type="Proteomes" id="UP000825729"/>
    </source>
</evidence>
<dbReference type="Pfam" id="PF03489">
    <property type="entry name" value="SapB_2"/>
    <property type="match status" value="1"/>
</dbReference>
<comment type="caution">
    <text evidence="5">The sequence shown here is derived from an EMBL/GenBank/DDBJ whole genome shotgun (WGS) entry which is preliminary data.</text>
</comment>
<evidence type="ECO:0000259" key="3">
    <source>
        <dbReference type="PROSITE" id="PS50015"/>
    </source>
</evidence>
<dbReference type="Proteomes" id="UP000825729">
    <property type="component" value="Unassembled WGS sequence"/>
</dbReference>
<dbReference type="PANTHER" id="PTHR47966:SF28">
    <property type="entry name" value="OS01G0290000 PROTEIN"/>
    <property type="match status" value="1"/>
</dbReference>
<dbReference type="PRINTS" id="PR00792">
    <property type="entry name" value="PEPSIN"/>
</dbReference>
<dbReference type="PANTHER" id="PTHR47966">
    <property type="entry name" value="BETA-SITE APP-CLEAVING ENZYME, ISOFORM A-RELATED"/>
    <property type="match status" value="1"/>
</dbReference>
<evidence type="ECO:0000259" key="4">
    <source>
        <dbReference type="PROSITE" id="PS51767"/>
    </source>
</evidence>
<dbReference type="AlphaFoldDB" id="A0AAV7FCV0"/>
<keyword evidence="6" id="KW-1185">Reference proteome</keyword>
<protein>
    <submittedName>
        <fullName evidence="5">Uncharacterized protein</fullName>
    </submittedName>
</protein>
<dbReference type="EMBL" id="JAINDJ010000002">
    <property type="protein sequence ID" value="KAG9458394.1"/>
    <property type="molecule type" value="Genomic_DNA"/>
</dbReference>
<dbReference type="PROSITE" id="PS51767">
    <property type="entry name" value="PEPTIDASE_A1"/>
    <property type="match status" value="1"/>
</dbReference>
<dbReference type="GO" id="GO:0006508">
    <property type="term" value="P:proteolysis"/>
    <property type="evidence" value="ECO:0007669"/>
    <property type="project" value="InterPro"/>
</dbReference>
<dbReference type="PROSITE" id="PS50015">
    <property type="entry name" value="SAP_B"/>
    <property type="match status" value="1"/>
</dbReference>
<proteinExistence type="inferred from homology"/>
<dbReference type="InterPro" id="IPR008139">
    <property type="entry name" value="SaposinB_dom"/>
</dbReference>
<dbReference type="InterPro" id="IPR008138">
    <property type="entry name" value="SapB_2"/>
</dbReference>
<dbReference type="SUPFAM" id="SSF50630">
    <property type="entry name" value="Acid proteases"/>
    <property type="match status" value="1"/>
</dbReference>
<keyword evidence="2" id="KW-1015">Disulfide bond</keyword>
<dbReference type="Gene3D" id="1.10.225.10">
    <property type="entry name" value="Saposin-like"/>
    <property type="match status" value="1"/>
</dbReference>
<dbReference type="Pfam" id="PF00026">
    <property type="entry name" value="Asp"/>
    <property type="match status" value="1"/>
</dbReference>
<gene>
    <name evidence="5" type="ORF">H6P81_002902</name>
</gene>
<evidence type="ECO:0000313" key="5">
    <source>
        <dbReference type="EMBL" id="KAG9458394.1"/>
    </source>
</evidence>
<feature type="domain" description="Peptidase A1" evidence="4">
    <location>
        <begin position="1"/>
        <end position="188"/>
    </location>
</feature>
<dbReference type="InterPro" id="IPR033121">
    <property type="entry name" value="PEPTIDASE_A1"/>
</dbReference>
<sequence length="191" mass="20900">MVTLCFFIQLAESKFEMGDFLIENQTTGFCDGGCAAIADSGTSLLACPTTIVTQLNYEIGAEGVISMECKEIVAEYGEMILELLIVETRPEKVCSQIGLCVFDGAQYVSTDIETVVDRQSEKIRLLVKILFVLPYIYKIGVGETAVCMSGFIAFDIPPPRGPVWILGDFFMGAYHTVFDFGNLQVGFAEAV</sequence>
<evidence type="ECO:0000256" key="1">
    <source>
        <dbReference type="ARBA" id="ARBA00007447"/>
    </source>
</evidence>
<dbReference type="GO" id="GO:0004190">
    <property type="term" value="F:aspartic-type endopeptidase activity"/>
    <property type="evidence" value="ECO:0007669"/>
    <property type="project" value="InterPro"/>
</dbReference>
<accession>A0AAV7FCV0</accession>
<organism evidence="5 6">
    <name type="scientific">Aristolochia fimbriata</name>
    <name type="common">White veined hardy Dutchman's pipe vine</name>
    <dbReference type="NCBI Taxonomy" id="158543"/>
    <lineage>
        <taxon>Eukaryota</taxon>
        <taxon>Viridiplantae</taxon>
        <taxon>Streptophyta</taxon>
        <taxon>Embryophyta</taxon>
        <taxon>Tracheophyta</taxon>
        <taxon>Spermatophyta</taxon>
        <taxon>Magnoliopsida</taxon>
        <taxon>Magnoliidae</taxon>
        <taxon>Piperales</taxon>
        <taxon>Aristolochiaceae</taxon>
        <taxon>Aristolochia</taxon>
    </lineage>
</organism>
<evidence type="ECO:0000256" key="2">
    <source>
        <dbReference type="ARBA" id="ARBA00023157"/>
    </source>
</evidence>
<dbReference type="Gene3D" id="2.40.70.10">
    <property type="entry name" value="Acid Proteases"/>
    <property type="match status" value="2"/>
</dbReference>